<evidence type="ECO:0000256" key="1">
    <source>
        <dbReference type="SAM" id="SignalP"/>
    </source>
</evidence>
<reference evidence="3 4" key="1">
    <citation type="submission" date="2019-08" db="EMBL/GenBank/DDBJ databases">
        <title>Genome sequence of Psychrobacter frigidicola ACAM304 (type strain).</title>
        <authorList>
            <person name="Bowman J.P."/>
        </authorList>
    </citation>
    <scope>NUCLEOTIDE SEQUENCE [LARGE SCALE GENOMIC DNA]</scope>
    <source>
        <strain evidence="3 4">ACAM 304</strain>
    </source>
</reference>
<dbReference type="InterPro" id="IPR057840">
    <property type="entry name" value="FimV_N"/>
</dbReference>
<keyword evidence="4" id="KW-1185">Reference proteome</keyword>
<dbReference type="Pfam" id="PF25800">
    <property type="entry name" value="FimV_N"/>
    <property type="match status" value="1"/>
</dbReference>
<accession>A0A5C7A3F2</accession>
<dbReference type="EMBL" id="VORZ01000001">
    <property type="protein sequence ID" value="TXD97608.1"/>
    <property type="molecule type" value="Genomic_DNA"/>
</dbReference>
<sequence length="498" mass="54443">MFWHLPHRLTTIYYTVSIALLYSVSSAALPSVAHAASFGKTMITSTQFEPLAASITVADISSADFTVGLASPTVYEQMGLTPTTSMSVRFVPTSADTGKVIINTTQPIALPFADMILTLNDKGQRNVMPKTLLLPLSKSVLTEQPNNSIMSRIASTSTTQAPSLVMNQTFDDQPLIVKHVTPPPLLFISSKASTSMQMQALTQDTAPNTEYNRSPFSFNLPPISASSIDMPAAPQTSQASNTTVSTSSVYQGNSLINSNTDTVISIDNQALTARNEQDPAELTTVRTIDQLLDVLTIQITRRIQLSNQKFAVDTTQSSLSSGIAEDLNLQSSMILAADSNDADAITDETITNKDAFYQQVTLIPQVLTPKAGSYTVQRNDNLWLISQYIAQKNNLNVTTTMAQIQNQNPEAFTNQDASQLKHKAQLNLSIYDVVPSQQSMQTAIAAQRQLQYTKAIKQQKAKRNKSTNSILGNYSKELPLQNQKLAKRNARLKTLRTQ</sequence>
<proteinExistence type="predicted"/>
<organism evidence="3 4">
    <name type="scientific">Psychrobacter frigidicola</name>
    <dbReference type="NCBI Taxonomy" id="45611"/>
    <lineage>
        <taxon>Bacteria</taxon>
        <taxon>Pseudomonadati</taxon>
        <taxon>Pseudomonadota</taxon>
        <taxon>Gammaproteobacteria</taxon>
        <taxon>Moraxellales</taxon>
        <taxon>Moraxellaceae</taxon>
        <taxon>Psychrobacter</taxon>
    </lineage>
</organism>
<dbReference type="RefSeq" id="WP_147221268.1">
    <property type="nucleotide sequence ID" value="NZ_CAJGYY010000001.1"/>
</dbReference>
<name>A0A5C7A3F2_9GAMM</name>
<evidence type="ECO:0000259" key="2">
    <source>
        <dbReference type="Pfam" id="PF25800"/>
    </source>
</evidence>
<comment type="caution">
    <text evidence="3">The sequence shown here is derived from an EMBL/GenBank/DDBJ whole genome shotgun (WGS) entry which is preliminary data.</text>
</comment>
<feature type="signal peptide" evidence="1">
    <location>
        <begin position="1"/>
        <end position="35"/>
    </location>
</feature>
<dbReference type="OrthoDB" id="5298707at2"/>
<gene>
    <name evidence="3" type="ORF">ES754_01050</name>
</gene>
<feature type="domain" description="FimV N-terminal" evidence="2">
    <location>
        <begin position="37"/>
        <end position="133"/>
    </location>
</feature>
<keyword evidence="1" id="KW-0732">Signal</keyword>
<evidence type="ECO:0000313" key="3">
    <source>
        <dbReference type="EMBL" id="TXD97608.1"/>
    </source>
</evidence>
<protein>
    <recommendedName>
        <fullName evidence="2">FimV N-terminal domain-containing protein</fullName>
    </recommendedName>
</protein>
<dbReference type="Proteomes" id="UP000321903">
    <property type="component" value="Unassembled WGS sequence"/>
</dbReference>
<dbReference type="AlphaFoldDB" id="A0A5C7A3F2"/>
<evidence type="ECO:0000313" key="4">
    <source>
        <dbReference type="Proteomes" id="UP000321903"/>
    </source>
</evidence>
<feature type="chain" id="PRO_5023014820" description="FimV N-terminal domain-containing protein" evidence="1">
    <location>
        <begin position="36"/>
        <end position="498"/>
    </location>
</feature>